<dbReference type="PANTHER" id="PTHR11669">
    <property type="entry name" value="REPLICATION FACTOR C / DNA POLYMERASE III GAMMA-TAU SUBUNIT"/>
    <property type="match status" value="1"/>
</dbReference>
<dbReference type="Pfam" id="PF22608">
    <property type="entry name" value="DNAX_ATPase_lid"/>
    <property type="match status" value="1"/>
</dbReference>
<dbReference type="EMBL" id="CP102734">
    <property type="protein sequence ID" value="UVD81767.1"/>
    <property type="molecule type" value="Genomic_DNA"/>
</dbReference>
<keyword evidence="9 11" id="KW-0239">DNA-directed DNA polymerase</keyword>
<comment type="similarity">
    <text evidence="1 11">Belongs to the DnaX/STICHEL family.</text>
</comment>
<comment type="catalytic activity">
    <reaction evidence="10 11">
        <text>DNA(n) + a 2'-deoxyribonucleoside 5'-triphosphate = DNA(n+1) + diphosphate</text>
        <dbReference type="Rhea" id="RHEA:22508"/>
        <dbReference type="Rhea" id="RHEA-COMP:17339"/>
        <dbReference type="Rhea" id="RHEA-COMP:17340"/>
        <dbReference type="ChEBI" id="CHEBI:33019"/>
        <dbReference type="ChEBI" id="CHEBI:61560"/>
        <dbReference type="ChEBI" id="CHEBI:173112"/>
        <dbReference type="EC" id="2.7.7.7"/>
    </reaction>
</comment>
<protein>
    <recommendedName>
        <fullName evidence="11">DNA polymerase III subunit gamma/tau</fullName>
        <ecNumber evidence="11">2.7.7.7</ecNumber>
    </recommendedName>
</protein>
<evidence type="ECO:0000256" key="2">
    <source>
        <dbReference type="ARBA" id="ARBA00022679"/>
    </source>
</evidence>
<dbReference type="InterPro" id="IPR003593">
    <property type="entry name" value="AAA+_ATPase"/>
</dbReference>
<dbReference type="SUPFAM" id="SSF48019">
    <property type="entry name" value="post-AAA+ oligomerization domain-like"/>
    <property type="match status" value="1"/>
</dbReference>
<dbReference type="InterPro" id="IPR045085">
    <property type="entry name" value="HLD_clamp_pol_III_gamma_tau"/>
</dbReference>
<dbReference type="InterPro" id="IPR022754">
    <property type="entry name" value="DNA_pol_III_gamma-3"/>
</dbReference>
<keyword evidence="5" id="KW-0479">Metal-binding</keyword>
<dbReference type="InterPro" id="IPR008921">
    <property type="entry name" value="DNA_pol3_clamp-load_cplx_C"/>
</dbReference>
<evidence type="ECO:0000256" key="9">
    <source>
        <dbReference type="ARBA" id="ARBA00022932"/>
    </source>
</evidence>
<keyword evidence="2 11" id="KW-0808">Transferase</keyword>
<evidence type="ECO:0000259" key="12">
    <source>
        <dbReference type="SMART" id="SM00382"/>
    </source>
</evidence>
<dbReference type="Gene3D" id="3.40.50.300">
    <property type="entry name" value="P-loop containing nucleotide triphosphate hydrolases"/>
    <property type="match status" value="1"/>
</dbReference>
<sequence>MTNLEYKAFYRKYRPKNFSEVQSQEHIISTLTNIIKNDKVSHGYLFAGPRGTGKTSIAKIFAAMLNCQNYAQNENAYANCLIKAQNSMDIIEMDAASNNGVDEIRELKDNVQNLPFDAKYKIYIIDEVHMLTKSAFNAFLKLLESPPKHIVFILATTDPQKIPLTVLSRLQRFNFKKIEKKSIKEKLTEILTKENIACETQALNKIVKLAQGSLRDAISMLDQLATFTNNNITEQALFEIFGISALDNLLQILDLANNNQITPLLKLSNQLIAKGADIELLVKDLIAVLKDYIIFKKTYEVDLLTTVQLEDFKKLNISLSKAYKYLDILFKNLKEIRYSTIVQEIFELTLIELATQDKELLENKQYATLDQQVVSGSVQSQTTILTPKAKVEKNDEASIKSPSFDDVLFTPPVIEKDEFLEKMFSGNIDNNKTEENVKIDTDETNIDYDTAELEREFLDESEDDTTEIDPLPMPKIPDIDIPDIIPYRPVQETDPQKLFEINRVANNEMLKSVEIDRELRMLKEQELEADRLLEEGFYNNDNDGLIEYADELIAHDELILAKSITAEILLAKKQNKIFEGDLYKKGQILNLLSLSDKDALAKAKTQWERLKIFSSEQRYYNYIPYLEKCKLIASANNFILLSANENEYVWQVNSFVKDIEFQELIIKLTGKPTHIIAISKKFFKEMKETWKNLVVKPEAIPLAPLSNKTKTDLTESFMENLIGKKIGII</sequence>
<evidence type="ECO:0000256" key="11">
    <source>
        <dbReference type="RuleBase" id="RU364063"/>
    </source>
</evidence>
<dbReference type="NCBIfam" id="NF004046">
    <property type="entry name" value="PRK05563.1"/>
    <property type="match status" value="1"/>
</dbReference>
<dbReference type="Gene3D" id="1.20.272.10">
    <property type="match status" value="1"/>
</dbReference>
<dbReference type="SUPFAM" id="SSF52540">
    <property type="entry name" value="P-loop containing nucleoside triphosphate hydrolases"/>
    <property type="match status" value="1"/>
</dbReference>
<dbReference type="CDD" id="cd00009">
    <property type="entry name" value="AAA"/>
    <property type="match status" value="1"/>
</dbReference>
<evidence type="ECO:0000256" key="4">
    <source>
        <dbReference type="ARBA" id="ARBA00022705"/>
    </source>
</evidence>
<dbReference type="NCBIfam" id="TIGR02397">
    <property type="entry name" value="dnaX_nterm"/>
    <property type="match status" value="1"/>
</dbReference>
<keyword evidence="7" id="KW-0862">Zinc</keyword>
<dbReference type="InterPro" id="IPR001270">
    <property type="entry name" value="ClpA/B"/>
</dbReference>
<dbReference type="Proteomes" id="UP001059252">
    <property type="component" value="Chromosome"/>
</dbReference>
<evidence type="ECO:0000256" key="3">
    <source>
        <dbReference type="ARBA" id="ARBA00022695"/>
    </source>
</evidence>
<dbReference type="InterPro" id="IPR050238">
    <property type="entry name" value="DNA_Rep/Repair_Clamp_Loader"/>
</dbReference>
<evidence type="ECO:0000256" key="5">
    <source>
        <dbReference type="ARBA" id="ARBA00022723"/>
    </source>
</evidence>
<evidence type="ECO:0000256" key="1">
    <source>
        <dbReference type="ARBA" id="ARBA00006360"/>
    </source>
</evidence>
<comment type="subunit">
    <text evidence="11">DNA polymerase III contains a core (composed of alpha, epsilon and theta chains) that associates with a tau subunit. This core dimerizes to form the POLIII' complex. PolIII' associates with the gamma complex (composed of gamma, delta, delta', psi and chi chains) and with the beta chain to form the complete DNA polymerase III complex.</text>
</comment>
<feature type="domain" description="AAA+ ATPase" evidence="12">
    <location>
        <begin position="40"/>
        <end position="179"/>
    </location>
</feature>
<evidence type="ECO:0000313" key="14">
    <source>
        <dbReference type="Proteomes" id="UP001059252"/>
    </source>
</evidence>
<reference evidence="13" key="1">
    <citation type="submission" date="2022-08" db="EMBL/GenBank/DDBJ databases">
        <title>Complete genome of Mycoplasma iguanae type strain 2327.</title>
        <authorList>
            <person name="Spergser J."/>
        </authorList>
    </citation>
    <scope>NUCLEOTIDE SEQUENCE</scope>
    <source>
        <strain evidence="13">2327</strain>
    </source>
</reference>
<dbReference type="Gene3D" id="1.10.8.60">
    <property type="match status" value="1"/>
</dbReference>
<gene>
    <name evidence="11 13" type="primary">dnaX</name>
    <name evidence="13" type="ORF">NV226_00390</name>
</gene>
<dbReference type="PRINTS" id="PR00300">
    <property type="entry name" value="CLPPROTEASEA"/>
</dbReference>
<dbReference type="Pfam" id="PF12169">
    <property type="entry name" value="DNA_pol3_gamma3"/>
    <property type="match status" value="1"/>
</dbReference>
<evidence type="ECO:0000313" key="13">
    <source>
        <dbReference type="EMBL" id="UVD81767.1"/>
    </source>
</evidence>
<organism evidence="13 14">
    <name type="scientific">Mycoplasma iguanae</name>
    <dbReference type="NCBI Taxonomy" id="292461"/>
    <lineage>
        <taxon>Bacteria</taxon>
        <taxon>Bacillati</taxon>
        <taxon>Mycoplasmatota</taxon>
        <taxon>Mollicutes</taxon>
        <taxon>Mycoplasmataceae</taxon>
        <taxon>Mycoplasma</taxon>
    </lineage>
</organism>
<evidence type="ECO:0000256" key="6">
    <source>
        <dbReference type="ARBA" id="ARBA00022741"/>
    </source>
</evidence>
<dbReference type="SMART" id="SM00382">
    <property type="entry name" value="AAA"/>
    <property type="match status" value="1"/>
</dbReference>
<proteinExistence type="inferred from homology"/>
<evidence type="ECO:0000256" key="7">
    <source>
        <dbReference type="ARBA" id="ARBA00022833"/>
    </source>
</evidence>
<dbReference type="Pfam" id="PF13177">
    <property type="entry name" value="DNA_pol3_delta2"/>
    <property type="match status" value="1"/>
</dbReference>
<dbReference type="RefSeq" id="WP_258210941.1">
    <property type="nucleotide sequence ID" value="NZ_CP102734.1"/>
</dbReference>
<dbReference type="GO" id="GO:0003887">
    <property type="term" value="F:DNA-directed DNA polymerase activity"/>
    <property type="evidence" value="ECO:0007669"/>
    <property type="project" value="UniProtKB-EC"/>
</dbReference>
<keyword evidence="14" id="KW-1185">Reference proteome</keyword>
<evidence type="ECO:0000256" key="10">
    <source>
        <dbReference type="ARBA" id="ARBA00049244"/>
    </source>
</evidence>
<dbReference type="PANTHER" id="PTHR11669:SF0">
    <property type="entry name" value="PROTEIN STICHEL-LIKE 2"/>
    <property type="match status" value="1"/>
</dbReference>
<keyword evidence="3 11" id="KW-0548">Nucleotidyltransferase</keyword>
<dbReference type="InterPro" id="IPR012763">
    <property type="entry name" value="DNA_pol_III_sug/sutau_N"/>
</dbReference>
<keyword evidence="8 11" id="KW-0067">ATP-binding</keyword>
<name>A0ABY5R9B8_9MOLU</name>
<accession>A0ABY5R9B8</accession>
<comment type="function">
    <text evidence="11">DNA polymerase III is a complex, multichain enzyme responsible for most of the replicative synthesis in bacteria. This DNA polymerase also exhibits 3' to 5' exonuclease activity.</text>
</comment>
<dbReference type="EC" id="2.7.7.7" evidence="11"/>
<evidence type="ECO:0000256" key="8">
    <source>
        <dbReference type="ARBA" id="ARBA00022840"/>
    </source>
</evidence>
<keyword evidence="4 11" id="KW-0235">DNA replication</keyword>
<dbReference type="CDD" id="cd18137">
    <property type="entry name" value="HLD_clamp_pol_III_gamma_tau"/>
    <property type="match status" value="1"/>
</dbReference>
<keyword evidence="6 11" id="KW-0547">Nucleotide-binding</keyword>
<dbReference type="InterPro" id="IPR027417">
    <property type="entry name" value="P-loop_NTPase"/>
</dbReference>